<evidence type="ECO:0000256" key="1">
    <source>
        <dbReference type="SAM" id="Phobius"/>
    </source>
</evidence>
<feature type="transmembrane region" description="Helical" evidence="1">
    <location>
        <begin position="12"/>
        <end position="31"/>
    </location>
</feature>
<keyword evidence="1" id="KW-0472">Membrane</keyword>
<evidence type="ECO:0000313" key="2">
    <source>
        <dbReference type="EMBL" id="GAA1904726.1"/>
    </source>
</evidence>
<feature type="transmembrane region" description="Helical" evidence="1">
    <location>
        <begin position="37"/>
        <end position="56"/>
    </location>
</feature>
<reference evidence="3" key="1">
    <citation type="journal article" date="2019" name="Int. J. Syst. Evol. Microbiol.">
        <title>The Global Catalogue of Microorganisms (GCM) 10K type strain sequencing project: providing services to taxonomists for standard genome sequencing and annotation.</title>
        <authorList>
            <consortium name="The Broad Institute Genomics Platform"/>
            <consortium name="The Broad Institute Genome Sequencing Center for Infectious Disease"/>
            <person name="Wu L."/>
            <person name="Ma J."/>
        </authorList>
    </citation>
    <scope>NUCLEOTIDE SEQUENCE [LARGE SCALE GENOMIC DNA]</scope>
    <source>
        <strain evidence="3">JCM 13316</strain>
    </source>
</reference>
<feature type="transmembrane region" description="Helical" evidence="1">
    <location>
        <begin position="77"/>
        <end position="95"/>
    </location>
</feature>
<accession>A0ABP5AB40</accession>
<feature type="transmembrane region" description="Helical" evidence="1">
    <location>
        <begin position="101"/>
        <end position="118"/>
    </location>
</feature>
<dbReference type="EMBL" id="BAAALV010000001">
    <property type="protein sequence ID" value="GAA1904726.1"/>
    <property type="molecule type" value="Genomic_DNA"/>
</dbReference>
<protein>
    <submittedName>
        <fullName evidence="2">Uncharacterized protein</fullName>
    </submittedName>
</protein>
<evidence type="ECO:0000313" key="3">
    <source>
        <dbReference type="Proteomes" id="UP001500784"/>
    </source>
</evidence>
<feature type="transmembrane region" description="Helical" evidence="1">
    <location>
        <begin position="148"/>
        <end position="166"/>
    </location>
</feature>
<keyword evidence="1" id="KW-0812">Transmembrane</keyword>
<feature type="transmembrane region" description="Helical" evidence="1">
    <location>
        <begin position="173"/>
        <end position="195"/>
    </location>
</feature>
<keyword evidence="3" id="KW-1185">Reference proteome</keyword>
<organism evidence="2 3">
    <name type="scientific">Arthrobacter gandavensis</name>
    <dbReference type="NCBI Taxonomy" id="169960"/>
    <lineage>
        <taxon>Bacteria</taxon>
        <taxon>Bacillati</taxon>
        <taxon>Actinomycetota</taxon>
        <taxon>Actinomycetes</taxon>
        <taxon>Micrococcales</taxon>
        <taxon>Micrococcaceae</taxon>
        <taxon>Arthrobacter</taxon>
    </lineage>
</organism>
<dbReference type="RefSeq" id="WP_152227382.1">
    <property type="nucleotide sequence ID" value="NZ_BAAALV010000001.1"/>
</dbReference>
<sequence length="197" mass="19974">MAGGSQNRASWNLLPGVLWSAVILLAALSSGMTTAAAWAWGLGTALLLLVFPWLLVRTLDRSGDLRTSIASAPVTPVILGAGALCFMLLRLILWLDGPRMLAAAVFAMLASYAAVLVLDRSVKLDWSAVSTGAGAVVIPLLLARITGGPVLAAAAAVLLVALLALLMRGGWQLPLASAAAGAVIGGGLFVVLQGLGA</sequence>
<keyword evidence="1" id="KW-1133">Transmembrane helix</keyword>
<dbReference type="Proteomes" id="UP001500784">
    <property type="component" value="Unassembled WGS sequence"/>
</dbReference>
<name>A0ABP5AB40_9MICC</name>
<proteinExistence type="predicted"/>
<comment type="caution">
    <text evidence="2">The sequence shown here is derived from an EMBL/GenBank/DDBJ whole genome shotgun (WGS) entry which is preliminary data.</text>
</comment>
<gene>
    <name evidence="2" type="ORF">GCM10009688_06070</name>
</gene>